<dbReference type="InterPro" id="IPR019734">
    <property type="entry name" value="TPR_rpt"/>
</dbReference>
<dbReference type="NCBIfam" id="NF002725">
    <property type="entry name" value="PRK02603.1"/>
    <property type="match status" value="1"/>
</dbReference>
<dbReference type="Gene3D" id="1.25.40.10">
    <property type="entry name" value="Tetratricopeptide repeat domain"/>
    <property type="match status" value="1"/>
</dbReference>
<dbReference type="PANTHER" id="PTHR44943">
    <property type="entry name" value="CELLULOSE SYNTHASE OPERON PROTEIN C"/>
    <property type="match status" value="1"/>
</dbReference>
<keyword evidence="2 3" id="KW-0802">TPR repeat</keyword>
<gene>
    <name evidence="4" type="primary">ycf3</name>
</gene>
<dbReference type="SUPFAM" id="SSF48452">
    <property type="entry name" value="TPR-like"/>
    <property type="match status" value="1"/>
</dbReference>
<keyword evidence="4" id="KW-0934">Plastid</keyword>
<dbReference type="PROSITE" id="PS50005">
    <property type="entry name" value="TPR"/>
    <property type="match status" value="2"/>
</dbReference>
<geneLocation type="chloroplast" evidence="4"/>
<name>A0A4Y5P3K5_9CHLO</name>
<dbReference type="RefSeq" id="YP_009667541.1">
    <property type="nucleotide sequence ID" value="NC_043776.1"/>
</dbReference>
<feature type="repeat" description="TPR" evidence="3">
    <location>
        <begin position="37"/>
        <end position="70"/>
    </location>
</feature>
<keyword evidence="1" id="KW-0677">Repeat</keyword>
<dbReference type="PROSITE" id="PS50293">
    <property type="entry name" value="TPR_REGION"/>
    <property type="match status" value="1"/>
</dbReference>
<organism evidence="4">
    <name type="scientific">Trentepohlia odorata</name>
    <dbReference type="NCBI Taxonomy" id="2576626"/>
    <lineage>
        <taxon>Eukaryota</taxon>
        <taxon>Viridiplantae</taxon>
        <taxon>Chlorophyta</taxon>
        <taxon>core chlorophytes</taxon>
        <taxon>Ulvophyceae</taxon>
        <taxon>TCBD clade</taxon>
        <taxon>Trentepohliales</taxon>
        <taxon>Trentepohliaceae</taxon>
        <taxon>Trentepohlia</taxon>
    </lineage>
</organism>
<dbReference type="InterPro" id="IPR051685">
    <property type="entry name" value="Ycf3/AcsC/BcsC/TPR_MFPF"/>
</dbReference>
<reference evidence="4" key="1">
    <citation type="journal article" date="2019" name="Int. J. Mol. Sci.">
        <title>Characterization of the Chloroplast Genome of Trentepohlia odorata (Trentepohliales, Chlorophyta), and Discussion of its Taxonomy.</title>
        <authorList>
            <person name="Zhu H."/>
            <person name="Hu Y."/>
            <person name="Liu F."/>
            <person name="Hu Z."/>
            <person name="Liu G."/>
        </authorList>
    </citation>
    <scope>NUCLEOTIDE SEQUENCE</scope>
</reference>
<evidence type="ECO:0000256" key="3">
    <source>
        <dbReference type="PROSITE-ProRule" id="PRU00339"/>
    </source>
</evidence>
<keyword evidence="4" id="KW-0150">Chloroplast</keyword>
<accession>A0A4Y5P3K5</accession>
<evidence type="ECO:0000256" key="2">
    <source>
        <dbReference type="ARBA" id="ARBA00022803"/>
    </source>
</evidence>
<dbReference type="AlphaFoldDB" id="A0A4Y5P3K5"/>
<sequence>MSKSNKSSSDSFIDKTFTVVADILIKILPSSQREKQAFNFYRNGLAAQSQGEYSSALKNYYQALRLELDPYDRSYILYNIGLLLSNTGEHDRALEYYHQALERNPALPQALNNLAVIYHYRAEKMLELNRPELAEILFQKAEDYWKLCTSIAPLNYLEVQGWLKMRSNK</sequence>
<evidence type="ECO:0000313" key="4">
    <source>
        <dbReference type="EMBL" id="QCW57844.1"/>
    </source>
</evidence>
<protein>
    <submittedName>
        <fullName evidence="4">Photosystem I assembly protein Ycf3</fullName>
    </submittedName>
</protein>
<dbReference type="InterPro" id="IPR011990">
    <property type="entry name" value="TPR-like_helical_dom_sf"/>
</dbReference>
<proteinExistence type="predicted"/>
<dbReference type="PANTHER" id="PTHR44943:SF8">
    <property type="entry name" value="TPR REPEAT-CONTAINING PROTEIN MJ0263"/>
    <property type="match status" value="1"/>
</dbReference>
<dbReference type="GeneID" id="40872555"/>
<evidence type="ECO:0000256" key="1">
    <source>
        <dbReference type="ARBA" id="ARBA00022737"/>
    </source>
</evidence>
<dbReference type="Pfam" id="PF00515">
    <property type="entry name" value="TPR_1"/>
    <property type="match status" value="1"/>
</dbReference>
<dbReference type="EMBL" id="MK580484">
    <property type="protein sequence ID" value="QCW57844.1"/>
    <property type="molecule type" value="Genomic_DNA"/>
</dbReference>
<feature type="repeat" description="TPR" evidence="3">
    <location>
        <begin position="74"/>
        <end position="107"/>
    </location>
</feature>
<dbReference type="SMART" id="SM00028">
    <property type="entry name" value="TPR"/>
    <property type="match status" value="3"/>
</dbReference>